<dbReference type="PANTHER" id="PTHR37423">
    <property type="entry name" value="SOLUBLE LYTIC MUREIN TRANSGLYCOSYLASE-RELATED"/>
    <property type="match status" value="1"/>
</dbReference>
<dbReference type="GO" id="GO:0008933">
    <property type="term" value="F:peptidoglycan lytic transglycosylase activity"/>
    <property type="evidence" value="ECO:0007669"/>
    <property type="project" value="InterPro"/>
</dbReference>
<comment type="similarity">
    <text evidence="1">Belongs to the transglycosylase Slt family.</text>
</comment>
<dbReference type="SUPFAM" id="SSF53955">
    <property type="entry name" value="Lysozyme-like"/>
    <property type="match status" value="1"/>
</dbReference>
<dbReference type="InterPro" id="IPR008258">
    <property type="entry name" value="Transglycosylase_SLT_dom_1"/>
</dbReference>
<reference evidence="4 5" key="1">
    <citation type="submission" date="2017-03" db="EMBL/GenBank/DDBJ databases">
        <title>Genome sequence of Geothermobacter sp. EPR-M, Deep-Sea Iron Reducer.</title>
        <authorList>
            <person name="Tully B."/>
            <person name="Savalia P."/>
            <person name="Abuyen K."/>
            <person name="Baughan C."/>
            <person name="Romero E."/>
            <person name="Ronkowski C."/>
            <person name="Torres B."/>
            <person name="Tremblay J."/>
            <person name="Trujillo A."/>
            <person name="Tyler M."/>
            <person name="Perez-Rodriguez I."/>
            <person name="Amend J."/>
        </authorList>
    </citation>
    <scope>NUCLEOTIDE SEQUENCE [LARGE SCALE GENOMIC DNA]</scope>
    <source>
        <strain evidence="4 5">EPR-M</strain>
    </source>
</reference>
<dbReference type="AlphaFoldDB" id="A0A1X0XLG1"/>
<dbReference type="EMBL" id="NAAD01000034">
    <property type="protein sequence ID" value="ORJ53726.1"/>
    <property type="molecule type" value="Genomic_DNA"/>
</dbReference>
<comment type="caution">
    <text evidence="4">The sequence shown here is derived from an EMBL/GenBank/DDBJ whole genome shotgun (WGS) entry which is preliminary data.</text>
</comment>
<dbReference type="PROSITE" id="PS00922">
    <property type="entry name" value="TRANSGLYCOSYLASE"/>
    <property type="match status" value="1"/>
</dbReference>
<gene>
    <name evidence="4" type="ORF">B5V00_16075</name>
</gene>
<dbReference type="Pfam" id="PF01464">
    <property type="entry name" value="SLT"/>
    <property type="match status" value="1"/>
</dbReference>
<name>A0A1X0XLG1_9BACT</name>
<feature type="signal peptide" evidence="2">
    <location>
        <begin position="1"/>
        <end position="18"/>
    </location>
</feature>
<evidence type="ECO:0000259" key="3">
    <source>
        <dbReference type="Pfam" id="PF01464"/>
    </source>
</evidence>
<dbReference type="CDD" id="cd00254">
    <property type="entry name" value="LT-like"/>
    <property type="match status" value="1"/>
</dbReference>
<accession>A0A1X0XLG1</accession>
<proteinExistence type="inferred from homology"/>
<dbReference type="Gene3D" id="1.10.530.10">
    <property type="match status" value="1"/>
</dbReference>
<dbReference type="GO" id="GO:0000270">
    <property type="term" value="P:peptidoglycan metabolic process"/>
    <property type="evidence" value="ECO:0007669"/>
    <property type="project" value="InterPro"/>
</dbReference>
<feature type="domain" description="Transglycosylase SLT" evidence="3">
    <location>
        <begin position="55"/>
        <end position="152"/>
    </location>
</feature>
<evidence type="ECO:0000313" key="5">
    <source>
        <dbReference type="Proteomes" id="UP000193136"/>
    </source>
</evidence>
<dbReference type="PANTHER" id="PTHR37423:SF2">
    <property type="entry name" value="MEMBRANE-BOUND LYTIC MUREIN TRANSGLYCOSYLASE C"/>
    <property type="match status" value="1"/>
</dbReference>
<organism evidence="4 5">
    <name type="scientific">Geothermobacter hydrogeniphilus</name>
    <dbReference type="NCBI Taxonomy" id="1969733"/>
    <lineage>
        <taxon>Bacteria</taxon>
        <taxon>Pseudomonadati</taxon>
        <taxon>Thermodesulfobacteriota</taxon>
        <taxon>Desulfuromonadia</taxon>
        <taxon>Desulfuromonadales</taxon>
        <taxon>Geothermobacteraceae</taxon>
        <taxon>Geothermobacter</taxon>
    </lineage>
</organism>
<feature type="chain" id="PRO_5012077762" description="Transglycosylase SLT domain-containing protein" evidence="2">
    <location>
        <begin position="19"/>
        <end position="181"/>
    </location>
</feature>
<evidence type="ECO:0000256" key="1">
    <source>
        <dbReference type="ARBA" id="ARBA00007734"/>
    </source>
</evidence>
<keyword evidence="2" id="KW-0732">Signal</keyword>
<keyword evidence="5" id="KW-1185">Reference proteome</keyword>
<dbReference type="InterPro" id="IPR023346">
    <property type="entry name" value="Lysozyme-like_dom_sf"/>
</dbReference>
<dbReference type="STRING" id="1969733.B5V00_16075"/>
<dbReference type="GO" id="GO:0016020">
    <property type="term" value="C:membrane"/>
    <property type="evidence" value="ECO:0007669"/>
    <property type="project" value="InterPro"/>
</dbReference>
<sequence>MFLPALAVVMLLSVPAHADIYKQVAPDGSITFTDTPTDNNWQLYFSRDSTVYDIIRFFADQYGLEEALVRAVIKVESDYDPSVVSSKGAMGMMQLVPTTAAEMDVVNPLDLVDNIRGGSRYLRKMLDRFHGDLDLALAAYNAGPGAVSRYGGVPPYAETMNYVRKVRKYLRIYRVEEESLM</sequence>
<evidence type="ECO:0000313" key="4">
    <source>
        <dbReference type="EMBL" id="ORJ53726.1"/>
    </source>
</evidence>
<dbReference type="Proteomes" id="UP000193136">
    <property type="component" value="Unassembled WGS sequence"/>
</dbReference>
<evidence type="ECO:0000256" key="2">
    <source>
        <dbReference type="SAM" id="SignalP"/>
    </source>
</evidence>
<dbReference type="InterPro" id="IPR000189">
    <property type="entry name" value="Transglyc_AS"/>
</dbReference>
<protein>
    <recommendedName>
        <fullName evidence="3">Transglycosylase SLT domain-containing protein</fullName>
    </recommendedName>
</protein>